<feature type="region of interest" description="Disordered" evidence="1">
    <location>
        <begin position="227"/>
        <end position="276"/>
    </location>
</feature>
<evidence type="ECO:0000313" key="5">
    <source>
        <dbReference type="Proteomes" id="UP000639403"/>
    </source>
</evidence>
<dbReference type="AlphaFoldDB" id="A0A8H7P9A9"/>
<keyword evidence="2" id="KW-0812">Transmembrane</keyword>
<proteinExistence type="predicted"/>
<dbReference type="InterPro" id="IPR043708">
    <property type="entry name" value="DUF5648"/>
</dbReference>
<feature type="transmembrane region" description="Helical" evidence="2">
    <location>
        <begin position="155"/>
        <end position="178"/>
    </location>
</feature>
<reference evidence="4" key="2">
    <citation type="journal article" name="Front. Microbiol.">
        <title>Degradative Capacity of Two Strains of Rhodonia placenta: From Phenotype to Genotype.</title>
        <authorList>
            <person name="Kolle M."/>
            <person name="Horta M.A.C."/>
            <person name="Nowrousian M."/>
            <person name="Ohm R.A."/>
            <person name="Benz J.P."/>
            <person name="Pilgard A."/>
        </authorList>
    </citation>
    <scope>NUCLEOTIDE SEQUENCE</scope>
    <source>
        <strain evidence="4">FPRL280</strain>
    </source>
</reference>
<protein>
    <recommendedName>
        <fullName evidence="3">DUF5648 domain-containing protein</fullName>
    </recommendedName>
</protein>
<comment type="caution">
    <text evidence="4">The sequence shown here is derived from an EMBL/GenBank/DDBJ whole genome shotgun (WGS) entry which is preliminary data.</text>
</comment>
<keyword evidence="2" id="KW-0472">Membrane</keyword>
<reference evidence="4" key="1">
    <citation type="submission" date="2020-11" db="EMBL/GenBank/DDBJ databases">
        <authorList>
            <person name="Koelle M."/>
            <person name="Horta M.A.C."/>
            <person name="Nowrousian M."/>
            <person name="Ohm R.A."/>
            <person name="Benz P."/>
            <person name="Pilgard A."/>
        </authorList>
    </citation>
    <scope>NUCLEOTIDE SEQUENCE</scope>
    <source>
        <strain evidence="4">FPRL280</strain>
    </source>
</reference>
<feature type="domain" description="DUF5648" evidence="3">
    <location>
        <begin position="3"/>
        <end position="117"/>
    </location>
</feature>
<evidence type="ECO:0000313" key="4">
    <source>
        <dbReference type="EMBL" id="KAF9820064.1"/>
    </source>
</evidence>
<evidence type="ECO:0000256" key="2">
    <source>
        <dbReference type="SAM" id="Phobius"/>
    </source>
</evidence>
<sequence>MEAAVSSEGYTSQGNAGWVFTTQVGATIPLYRLFNSAITDHFYTTNETERDNAVSQDGYVFEEIAAYVYATQVCNGIPLYRLYSSSLSDHFYTINATEMNVAATTEDYVEEGIQCFVLPNALAESTQSSTQSSTQTSTQTPTPTPVSAPKSTGHVAAIVAPIVAVVFVSLVIVIYLWFQRRKRALRAKLEAPGEDGEVPSASLLPTSNSVDAVPQVGIPVVDAEVSGEDALDLDVEPKPEGLMSEGDDDMYQNYSMSDLQPPPYSQSDEEDNVLDG</sequence>
<dbReference type="Pfam" id="PF18885">
    <property type="entry name" value="DUF5648"/>
    <property type="match status" value="1"/>
</dbReference>
<feature type="region of interest" description="Disordered" evidence="1">
    <location>
        <begin position="127"/>
        <end position="150"/>
    </location>
</feature>
<name>A0A8H7P9A9_9APHY</name>
<dbReference type="EMBL" id="JADOXO010000013">
    <property type="protein sequence ID" value="KAF9820064.1"/>
    <property type="molecule type" value="Genomic_DNA"/>
</dbReference>
<organism evidence="4 5">
    <name type="scientific">Rhodonia placenta</name>
    <dbReference type="NCBI Taxonomy" id="104341"/>
    <lineage>
        <taxon>Eukaryota</taxon>
        <taxon>Fungi</taxon>
        <taxon>Dikarya</taxon>
        <taxon>Basidiomycota</taxon>
        <taxon>Agaricomycotina</taxon>
        <taxon>Agaricomycetes</taxon>
        <taxon>Polyporales</taxon>
        <taxon>Adustoporiaceae</taxon>
        <taxon>Rhodonia</taxon>
    </lineage>
</organism>
<keyword evidence="2" id="KW-1133">Transmembrane helix</keyword>
<evidence type="ECO:0000259" key="3">
    <source>
        <dbReference type="Pfam" id="PF18885"/>
    </source>
</evidence>
<feature type="compositionally biased region" description="Acidic residues" evidence="1">
    <location>
        <begin position="267"/>
        <end position="276"/>
    </location>
</feature>
<feature type="compositionally biased region" description="Low complexity" evidence="1">
    <location>
        <begin position="127"/>
        <end position="141"/>
    </location>
</feature>
<gene>
    <name evidence="4" type="ORF">IEO21_01726</name>
</gene>
<accession>A0A8H7P9A9</accession>
<dbReference type="Proteomes" id="UP000639403">
    <property type="component" value="Unassembled WGS sequence"/>
</dbReference>
<evidence type="ECO:0000256" key="1">
    <source>
        <dbReference type="SAM" id="MobiDB-lite"/>
    </source>
</evidence>